<name>A0A343TJV7_9EURY</name>
<reference evidence="3" key="1">
    <citation type="submission" date="2017-11" db="EMBL/GenBank/DDBJ databases">
        <title>Phenotypic and genomic properties of facultatively anaerobic sulfur-reducing natronoarchaea from hypersaline soda lakes.</title>
        <authorList>
            <person name="Sorokin D.Y."/>
            <person name="Kublanov I.V."/>
            <person name="Roman P."/>
            <person name="Sinninghe Damste J.S."/>
            <person name="Golyshin P.N."/>
            <person name="Rojo D."/>
            <person name="Ciordia S."/>
            <person name="Mena M.D.C."/>
            <person name="Ferrer M."/>
            <person name="Messina E."/>
            <person name="Smedile F."/>
            <person name="La Spada G."/>
            <person name="La Cono V."/>
            <person name="Yakimov M.M."/>
        </authorList>
    </citation>
    <scope>NUCLEOTIDE SEQUENCE [LARGE SCALE GENOMIC DNA]</scope>
    <source>
        <strain evidence="3">AArc-Sl</strain>
    </source>
</reference>
<accession>A0A343TJV7</accession>
<dbReference type="Gene3D" id="3.40.50.300">
    <property type="entry name" value="P-loop containing nucleotide triphosphate hydrolases"/>
    <property type="match status" value="1"/>
</dbReference>
<gene>
    <name evidence="2" type="ORF">AArcSl_1751</name>
</gene>
<keyword evidence="3" id="KW-1185">Reference proteome</keyword>
<sequence length="583" mass="62539">MATGSGSPLRTGVPRDHRASTHGNRSRILDLGGLNSSTRTFLSRVLVSRFFLAGRLRQRDGRSEGTRPLANLYLDEAHAIGDGQILLDLLAEGRAFDISVYLMSQLLEQFDEEAAAHIRGNVGTLLVGHADPPALEAVLDHQYDARTAARIAQSMPVGDWLVRIRAPREQAPIDPFVIAAPPLPVGHPDSPQREELSSGARAACERAVRECRERSRSRPWVVSTAVSETGTELSDAEIRRACRHTLWTSGTSLPGSVKYDAESDTVRCADDGSCGGSGETQFPPTFDGVWNAVSACSPEGAPSASDLPVVEIGLDVDPWAVKTAPVTVQQLMFLRLIERARRRAIDTRAWDIVTETMRPLRDATGCTAADETALEEQGLLALQSDLRGKYYHLTDDGTALLRKVRNGAPPPESKRGDPNESAAHIKGVEAVVRALQTLANADRSSVGGAIAQVERYWSPPDAQTRLDVVALDDDGSPVVTVEVERPTHDIQSGVPADYDAMAAVEPAAAVWVVTNRELGHRIVETLSGAGEGAGRLGLDVDAVRAATSPLDRYELDAPGCSAIRTLSSVSAELFERVLTADGG</sequence>
<dbReference type="GeneID" id="95972825"/>
<feature type="region of interest" description="Disordered" evidence="1">
    <location>
        <begin position="1"/>
        <end position="24"/>
    </location>
</feature>
<dbReference type="EMBL" id="CP025066">
    <property type="protein sequence ID" value="AUX09379.1"/>
    <property type="molecule type" value="Genomic_DNA"/>
</dbReference>
<dbReference type="CDD" id="cd01127">
    <property type="entry name" value="TrwB_TraG_TraD_VirD4"/>
    <property type="match status" value="1"/>
</dbReference>
<evidence type="ECO:0000313" key="3">
    <source>
        <dbReference type="Proteomes" id="UP000263012"/>
    </source>
</evidence>
<dbReference type="InterPro" id="IPR027417">
    <property type="entry name" value="P-loop_NTPase"/>
</dbReference>
<dbReference type="RefSeq" id="WP_394337295.1">
    <property type="nucleotide sequence ID" value="NZ_CP025066.1"/>
</dbReference>
<protein>
    <recommendedName>
        <fullName evidence="4">ATP-binding protein</fullName>
    </recommendedName>
</protein>
<evidence type="ECO:0000313" key="2">
    <source>
        <dbReference type="EMBL" id="AUX09379.1"/>
    </source>
</evidence>
<dbReference type="SUPFAM" id="SSF52540">
    <property type="entry name" value="P-loop containing nucleoside triphosphate hydrolases"/>
    <property type="match status" value="1"/>
</dbReference>
<dbReference type="Proteomes" id="UP000263012">
    <property type="component" value="Chromosome"/>
</dbReference>
<proteinExistence type="predicted"/>
<evidence type="ECO:0000256" key="1">
    <source>
        <dbReference type="SAM" id="MobiDB-lite"/>
    </source>
</evidence>
<dbReference type="KEGG" id="hdf:AArcSl_1751"/>
<evidence type="ECO:0008006" key="4">
    <source>
        <dbReference type="Google" id="ProtNLM"/>
    </source>
</evidence>
<organism evidence="2 3">
    <name type="scientific">Halalkaliarchaeum desulfuricum</name>
    <dbReference type="NCBI Taxonomy" id="2055893"/>
    <lineage>
        <taxon>Archaea</taxon>
        <taxon>Methanobacteriati</taxon>
        <taxon>Methanobacteriota</taxon>
        <taxon>Stenosarchaea group</taxon>
        <taxon>Halobacteria</taxon>
        <taxon>Halobacteriales</taxon>
        <taxon>Haloferacaceae</taxon>
        <taxon>Halalkaliarchaeum</taxon>
    </lineage>
</organism>
<dbReference type="AlphaFoldDB" id="A0A343TJV7"/>